<organism evidence="3">
    <name type="scientific">Phallusia mammillata</name>
    <dbReference type="NCBI Taxonomy" id="59560"/>
    <lineage>
        <taxon>Eukaryota</taxon>
        <taxon>Metazoa</taxon>
        <taxon>Chordata</taxon>
        <taxon>Tunicata</taxon>
        <taxon>Ascidiacea</taxon>
        <taxon>Phlebobranchia</taxon>
        <taxon>Ascidiidae</taxon>
        <taxon>Phallusia</taxon>
    </lineage>
</organism>
<name>A0A6F9DT56_9ASCI</name>
<evidence type="ECO:0000313" key="3">
    <source>
        <dbReference type="EMBL" id="CAB3266055.1"/>
    </source>
</evidence>
<keyword evidence="2" id="KW-0472">Membrane</keyword>
<dbReference type="EMBL" id="LR790193">
    <property type="protein sequence ID" value="CAB3266055.1"/>
    <property type="molecule type" value="mRNA"/>
</dbReference>
<keyword evidence="2" id="KW-0812">Transmembrane</keyword>
<keyword evidence="2" id="KW-1133">Transmembrane helix</keyword>
<evidence type="ECO:0000256" key="2">
    <source>
        <dbReference type="SAM" id="Phobius"/>
    </source>
</evidence>
<dbReference type="AlphaFoldDB" id="A0A6F9DT56"/>
<feature type="region of interest" description="Disordered" evidence="1">
    <location>
        <begin position="127"/>
        <end position="176"/>
    </location>
</feature>
<proteinExistence type="evidence at transcript level"/>
<accession>A0A6F9DT56</accession>
<protein>
    <submittedName>
        <fullName evidence="3">Protein shisa-5-like</fullName>
    </submittedName>
</protein>
<reference evidence="3" key="1">
    <citation type="submission" date="2020-04" db="EMBL/GenBank/DDBJ databases">
        <authorList>
            <person name="Neveu A P."/>
        </authorList>
    </citation>
    <scope>NUCLEOTIDE SEQUENCE</scope>
    <source>
        <tissue evidence="3">Whole embryo</tissue>
    </source>
</reference>
<sequence>MGSCEKNLDCPGLEFCCDGICCDDPTDYINLGIGVIIAIVVVIFVCIGGCVVAICCCCKRQTNRGYVQTRQNVTTTTVQNVPPAPMVQYPTSAAPYPPNLQQPPYPMGPAYPPGQQTLVQQANLAGTPAQMGPQYPPATPQSYPAYQAPPPTNPNYVEPHHAQQFDKNAPPPPYSG</sequence>
<gene>
    <name evidence="3" type="primary">Shisa5</name>
</gene>
<evidence type="ECO:0000256" key="1">
    <source>
        <dbReference type="SAM" id="MobiDB-lite"/>
    </source>
</evidence>
<feature type="transmembrane region" description="Helical" evidence="2">
    <location>
        <begin position="33"/>
        <end position="58"/>
    </location>
</feature>